<dbReference type="EMBL" id="JBAHYK010000457">
    <property type="protein sequence ID" value="KAL0573826.1"/>
    <property type="molecule type" value="Genomic_DNA"/>
</dbReference>
<keyword evidence="2" id="KW-1185">Reference proteome</keyword>
<protein>
    <submittedName>
        <fullName evidence="1">Uncharacterized protein</fullName>
    </submittedName>
</protein>
<dbReference type="InterPro" id="IPR041078">
    <property type="entry name" value="Plavaka"/>
</dbReference>
<dbReference type="Proteomes" id="UP001465976">
    <property type="component" value="Unassembled WGS sequence"/>
</dbReference>
<reference evidence="1 2" key="1">
    <citation type="submission" date="2024-02" db="EMBL/GenBank/DDBJ databases">
        <title>A draft genome for the cacao thread blight pathogen Marasmius crinis-equi.</title>
        <authorList>
            <person name="Cohen S.P."/>
            <person name="Baruah I.K."/>
            <person name="Amoako-Attah I."/>
            <person name="Bukari Y."/>
            <person name="Meinhardt L.W."/>
            <person name="Bailey B.A."/>
        </authorList>
    </citation>
    <scope>NUCLEOTIDE SEQUENCE [LARGE SCALE GENOMIC DNA]</scope>
    <source>
        <strain evidence="1 2">GH-76</strain>
    </source>
</reference>
<evidence type="ECO:0000313" key="2">
    <source>
        <dbReference type="Proteomes" id="UP001465976"/>
    </source>
</evidence>
<name>A0ABR3FEW4_9AGAR</name>
<accession>A0ABR3FEW4</accession>
<evidence type="ECO:0000313" key="1">
    <source>
        <dbReference type="EMBL" id="KAL0573826.1"/>
    </source>
</evidence>
<organism evidence="1 2">
    <name type="scientific">Marasmius crinis-equi</name>
    <dbReference type="NCBI Taxonomy" id="585013"/>
    <lineage>
        <taxon>Eukaryota</taxon>
        <taxon>Fungi</taxon>
        <taxon>Dikarya</taxon>
        <taxon>Basidiomycota</taxon>
        <taxon>Agaricomycotina</taxon>
        <taxon>Agaricomycetes</taxon>
        <taxon>Agaricomycetidae</taxon>
        <taxon>Agaricales</taxon>
        <taxon>Marasmiineae</taxon>
        <taxon>Marasmiaceae</taxon>
        <taxon>Marasmius</taxon>
    </lineage>
</organism>
<gene>
    <name evidence="1" type="ORF">V5O48_008121</name>
</gene>
<dbReference type="Pfam" id="PF18759">
    <property type="entry name" value="Plavaka"/>
    <property type="match status" value="2"/>
</dbReference>
<comment type="caution">
    <text evidence="1">The sequence shown here is derived from an EMBL/GenBank/DDBJ whole genome shotgun (WGS) entry which is preliminary data.</text>
</comment>
<proteinExistence type="predicted"/>
<sequence>MDFVEAQASAGKINRALDILQAQLIESSGDSEYCAPFENAKELYATIDQIEEENTQWTTYHLSFNGKLPENPPLWMTTTYEFCTRNALEVISTQLMTESFHNSFNYTPYRQWNTQNERMYSNLMSGDWAWKSATAISNDPRLKDVTKGAMLVPIVLGSDKTTVSVATGHQEYHPVYISPGNITNVTRRAHGNGVLPLSFLPIPHNHFPRADIHITIAPDLLHQLIKGTFMDHLVTWINHYLLLKHGTADGQRIIKDIDRRVSAVPQFPGIRRFHEGRDFNQWTGDDSKALMKVYLAALIGRAPNEMVRCLRHFLEMFYIARRNTITSGHLQRFQLHLQEFYDLRKAFIKGGVRESISLPRQHSLKHYIHSISLFGSPNGLDSSITESKHIKAVKNPWRRSSRYNALHQMLTTILRGDKMNALRRKLERNGLLIGTASAFAYNVQDPQFTLPTAVDIDDPDGDDGDGAGDLGPVSGPREATFADLAIRKAPGYPAEVEALSRHINQPRFPLALRRFLYDQLNPNSEIYGDTLTEDKCPEFKERISVFHSATIYNYAPSDECGPSGMIRERLRSCPHWQGRYPRRDTALVVLDDEIRGMGGMIIARILLFFSFVHNGLYYPCAFVDWFVRSGDEPDPDTGMWVVEPEYERVGVRNERKVAVIHLDTLAHAVHLLPVYGNDSVPESFHFAESLDAFRQFYVNKFANNRLYEFLSSD</sequence>